<protein>
    <recommendedName>
        <fullName evidence="3">Glycoside hydrolase family 57 N-terminal domain-containing protein</fullName>
    </recommendedName>
</protein>
<evidence type="ECO:0000313" key="4">
    <source>
        <dbReference type="EMBL" id="PJC24029.1"/>
    </source>
</evidence>
<comment type="caution">
    <text evidence="4">The sequence shown here is derived from an EMBL/GenBank/DDBJ whole genome shotgun (WGS) entry which is preliminary data.</text>
</comment>
<dbReference type="InterPro" id="IPR004300">
    <property type="entry name" value="Glyco_hydro_57_N"/>
</dbReference>
<dbReference type="Proteomes" id="UP000229756">
    <property type="component" value="Unassembled WGS sequence"/>
</dbReference>
<proteinExistence type="inferred from homology"/>
<evidence type="ECO:0000256" key="1">
    <source>
        <dbReference type="ARBA" id="ARBA00006821"/>
    </source>
</evidence>
<reference evidence="5" key="1">
    <citation type="submission" date="2017-09" db="EMBL/GenBank/DDBJ databases">
        <title>Depth-based differentiation of microbial function through sediment-hosted aquifers and enrichment of novel symbionts in the deep terrestrial subsurface.</title>
        <authorList>
            <person name="Probst A.J."/>
            <person name="Ladd B."/>
            <person name="Jarett J.K."/>
            <person name="Geller-Mcgrath D.E."/>
            <person name="Sieber C.M.K."/>
            <person name="Emerson J.B."/>
            <person name="Anantharaman K."/>
            <person name="Thomas B.C."/>
            <person name="Malmstrom R."/>
            <person name="Stieglmeier M."/>
            <person name="Klingl A."/>
            <person name="Woyke T."/>
            <person name="Ryan C.M."/>
            <person name="Banfield J.F."/>
        </authorList>
    </citation>
    <scope>NUCLEOTIDE SEQUENCE [LARGE SCALE GENOMIC DNA]</scope>
</reference>
<evidence type="ECO:0000256" key="2">
    <source>
        <dbReference type="ARBA" id="ARBA00023277"/>
    </source>
</evidence>
<accession>A0A2M8EMR8</accession>
<sequence>MKWAHFLHIYQPSDQHPGVLEKIVNESYRPLIRGFLKEPKTKITLNINAVLSEMLFEHGYRDVIEDIKILVEMGRVELTGSAKFHAFLPFLPEDEVKRQIMLNHETNKRYFGDAFNPKGFFPPEMAYSPKVAEVAADLGYEWVILDEVSMTAKNGDLINDTIRKIGDLDIDVYFREKAPSNLIMGAFVRSAKSLEAAMKERMSKNEYVITAMDGETFGHHRPGLEKIFFEVMHSDSFDNVLISDLKTSYPKGESVMPLDSTWASNMKDVNAGNPFNLWFDKSNKIHEYEWELATLAITALHDSNYSDVKYPEMLEETIKWDEMTSDQKQGEEKKRQWLKARDALDRALNSDPWWWASAKPWWSVEMIEKGMFALFSVITTIPDVSDEIKDKGEDLYKNILFTAHEWQRNGIVDAMERNDSKERRIPLSKRFGASDHYKALLSVLKIQEEKASNNREYEQAIKWRDGQYKLERDLDIYDAVHILDLFRNEGDFEKFNEILSEYKNKFREISKGQPE</sequence>
<dbReference type="Pfam" id="PF03065">
    <property type="entry name" value="Glyco_hydro_57"/>
    <property type="match status" value="1"/>
</dbReference>
<evidence type="ECO:0000313" key="5">
    <source>
        <dbReference type="Proteomes" id="UP000229756"/>
    </source>
</evidence>
<evidence type="ECO:0000259" key="3">
    <source>
        <dbReference type="Pfam" id="PF03065"/>
    </source>
</evidence>
<dbReference type="InterPro" id="IPR011330">
    <property type="entry name" value="Glyco_hydro/deAcase_b/a-brl"/>
</dbReference>
<name>A0A2M8EMR8_UNCKA</name>
<dbReference type="AlphaFoldDB" id="A0A2M8EMR8"/>
<dbReference type="PANTHER" id="PTHR36306">
    <property type="entry name" value="ALPHA-AMYLASE-RELATED-RELATED"/>
    <property type="match status" value="1"/>
</dbReference>
<dbReference type="EMBL" id="PFSJ01000003">
    <property type="protein sequence ID" value="PJC24029.1"/>
    <property type="molecule type" value="Genomic_DNA"/>
</dbReference>
<gene>
    <name evidence="4" type="ORF">CO058_00145</name>
</gene>
<dbReference type="GO" id="GO:0005975">
    <property type="term" value="P:carbohydrate metabolic process"/>
    <property type="evidence" value="ECO:0007669"/>
    <property type="project" value="InterPro"/>
</dbReference>
<dbReference type="Gene3D" id="3.20.110.20">
    <property type="match status" value="1"/>
</dbReference>
<comment type="similarity">
    <text evidence="1">Belongs to the glycosyl hydrolase 57 family.</text>
</comment>
<keyword evidence="2" id="KW-0119">Carbohydrate metabolism</keyword>
<dbReference type="PANTHER" id="PTHR36306:SF1">
    <property type="entry name" value="ALPHA-AMYLASE-RELATED"/>
    <property type="match status" value="1"/>
</dbReference>
<dbReference type="GO" id="GO:0003824">
    <property type="term" value="F:catalytic activity"/>
    <property type="evidence" value="ECO:0007669"/>
    <property type="project" value="InterPro"/>
</dbReference>
<dbReference type="InterPro" id="IPR052046">
    <property type="entry name" value="GH57_Enzymes"/>
</dbReference>
<organism evidence="4 5">
    <name type="scientific">candidate division WWE3 bacterium CG_4_9_14_0_2_um_filter_35_11</name>
    <dbReference type="NCBI Taxonomy" id="1975077"/>
    <lineage>
        <taxon>Bacteria</taxon>
        <taxon>Katanobacteria</taxon>
    </lineage>
</organism>
<dbReference type="SUPFAM" id="SSF88713">
    <property type="entry name" value="Glycoside hydrolase/deacetylase"/>
    <property type="match status" value="1"/>
</dbReference>
<feature type="domain" description="Glycoside hydrolase family 57 N-terminal" evidence="3">
    <location>
        <begin position="20"/>
        <end position="231"/>
    </location>
</feature>